<feature type="transmembrane region" description="Helical" evidence="2">
    <location>
        <begin position="608"/>
        <end position="630"/>
    </location>
</feature>
<keyword evidence="2" id="KW-0472">Membrane</keyword>
<dbReference type="Proteomes" id="UP000308267">
    <property type="component" value="Unassembled WGS sequence"/>
</dbReference>
<evidence type="ECO:0000256" key="1">
    <source>
        <dbReference type="SAM" id="MobiDB-lite"/>
    </source>
</evidence>
<keyword evidence="2" id="KW-1133">Transmembrane helix</keyword>
<dbReference type="Pfam" id="PF04114">
    <property type="entry name" value="Gaa1"/>
    <property type="match status" value="1"/>
</dbReference>
<dbReference type="AlphaFoldDB" id="A0A4S2LV75"/>
<dbReference type="PANTHER" id="PTHR13304:SF0">
    <property type="entry name" value="GLYCOSYLPHOSPHATIDYLINOSITOL ANCHOR ATTACHMENT 1 PROTEIN"/>
    <property type="match status" value="1"/>
</dbReference>
<feature type="transmembrane region" description="Helical" evidence="2">
    <location>
        <begin position="563"/>
        <end position="596"/>
    </location>
</feature>
<accession>A0A4S2LV75</accession>
<dbReference type="PANTHER" id="PTHR13304">
    <property type="entry name" value="GLYCOSYLPHOSPHATIDYLINOSITOL ANCHOR ATTACHMENT 1 PROTEIN"/>
    <property type="match status" value="1"/>
</dbReference>
<dbReference type="InterPro" id="IPR007246">
    <property type="entry name" value="Gaa1"/>
</dbReference>
<feature type="transmembrane region" description="Helical" evidence="2">
    <location>
        <begin position="473"/>
        <end position="498"/>
    </location>
</feature>
<sequence>MGLPTKQGVQQTLSQWSTSLGLLSYSVGLIWFCLLSQDELNYETYMSENALLVGQVVEKFSDSSATAAYDGQLSSIYAKGDTPTLRQWLRSELTDIGLEVYEQNFSFTHDILHPIEKVVGNNLYAIMRSPSGGRVEALLLTVPLSTECSAAVSPCLSPTVGLLVSLLKVLRQQVYWAKDIVLLFVDSDYIGLLAWLEAYHGADISKYLSWSEIQGRSGNIQAGLNLEFSHSDPSSLDVLPEGTNGFLANLDLVNAVVRLANKHSIEPIVNNQPFSYGRGQTDVRRGDVFGLLNAVWTQASGSPTGLHGLLINYQIPAVTLRGPSCKYQSLISSRKSPRLGKFVEGILRSLNNLQERLHQSFWYYLLPNPMRYISIGVYMPPVLILIGSLLIKTIGFWCVSAGTSETKNVSDDSLNTAATSLRTALSPDVDQHVRKRSKQPSKPSSRSIEKTSSPSKVEIRKDEDGIPPTLARLTIWTVTSFAFGLFLHVSPKVIFLLYEHPKWNAIQHFLAIQPLVGDFLACTALCLFGVVAFATPLIIKILYRFCVAHECQTERPWTSSVLLTTWTLLLTCMACLNVSASLLLSTLVVPVLLTFVRYPNRSKSLSCLFGLCWILLSPPVLLLLVCYIHLSFFEKGMLTRANAVDLPGLQDFVTRVLVQLTVESDLFGSWAWPVLTCGYSSLWLLSWSSILCE</sequence>
<feature type="region of interest" description="Disordered" evidence="1">
    <location>
        <begin position="428"/>
        <end position="461"/>
    </location>
</feature>
<dbReference type="GO" id="GO:0042765">
    <property type="term" value="C:GPI-anchor transamidase complex"/>
    <property type="evidence" value="ECO:0007669"/>
    <property type="project" value="InterPro"/>
</dbReference>
<feature type="transmembrane region" description="Helical" evidence="2">
    <location>
        <begin position="519"/>
        <end position="543"/>
    </location>
</feature>
<reference evidence="3 4" key="1">
    <citation type="journal article" date="2019" name="BMC Genomics">
        <title>New insights from Opisthorchis felineus genome: update on genomics of the epidemiologically important liver flukes.</title>
        <authorList>
            <person name="Ershov N.I."/>
            <person name="Mordvinov V.A."/>
            <person name="Prokhortchouk E.B."/>
            <person name="Pakharukova M.Y."/>
            <person name="Gunbin K.V."/>
            <person name="Ustyantsev K."/>
            <person name="Genaev M.A."/>
            <person name="Blinov A.G."/>
            <person name="Mazur A."/>
            <person name="Boulygina E."/>
            <person name="Tsygankova S."/>
            <person name="Khrameeva E."/>
            <person name="Chekanov N."/>
            <person name="Fan G."/>
            <person name="Xiao A."/>
            <person name="Zhang H."/>
            <person name="Xu X."/>
            <person name="Yang H."/>
            <person name="Solovyev V."/>
            <person name="Lee S.M."/>
            <person name="Liu X."/>
            <person name="Afonnikov D.A."/>
            <person name="Skryabin K.G."/>
        </authorList>
    </citation>
    <scope>NUCLEOTIDE SEQUENCE [LARGE SCALE GENOMIC DNA]</scope>
    <source>
        <strain evidence="3">AK-0245</strain>
        <tissue evidence="3">Whole organism</tissue>
    </source>
</reference>
<dbReference type="EMBL" id="SJOL01006402">
    <property type="protein sequence ID" value="TGZ67741.1"/>
    <property type="molecule type" value="Genomic_DNA"/>
</dbReference>
<dbReference type="OrthoDB" id="445301at2759"/>
<evidence type="ECO:0008006" key="5">
    <source>
        <dbReference type="Google" id="ProtNLM"/>
    </source>
</evidence>
<evidence type="ECO:0000313" key="4">
    <source>
        <dbReference type="Proteomes" id="UP000308267"/>
    </source>
</evidence>
<comment type="caution">
    <text evidence="3">The sequence shown here is derived from an EMBL/GenBank/DDBJ whole genome shotgun (WGS) entry which is preliminary data.</text>
</comment>
<evidence type="ECO:0000256" key="2">
    <source>
        <dbReference type="SAM" id="Phobius"/>
    </source>
</evidence>
<keyword evidence="4" id="KW-1185">Reference proteome</keyword>
<dbReference type="STRING" id="147828.A0A4S2LV75"/>
<evidence type="ECO:0000313" key="3">
    <source>
        <dbReference type="EMBL" id="TGZ67741.1"/>
    </source>
</evidence>
<proteinExistence type="predicted"/>
<dbReference type="GO" id="GO:0016255">
    <property type="term" value="P:attachment of GPI anchor to protein"/>
    <property type="evidence" value="ECO:0007669"/>
    <property type="project" value="TreeGrafter"/>
</dbReference>
<feature type="transmembrane region" description="Helical" evidence="2">
    <location>
        <begin position="372"/>
        <end position="391"/>
    </location>
</feature>
<protein>
    <recommendedName>
        <fullName evidence="5">Glycosylphosphatidylinositol anchor attachment 1 protein</fullName>
    </recommendedName>
</protein>
<name>A0A4S2LV75_OPIFE</name>
<organism evidence="3 4">
    <name type="scientific">Opisthorchis felineus</name>
    <dbReference type="NCBI Taxonomy" id="147828"/>
    <lineage>
        <taxon>Eukaryota</taxon>
        <taxon>Metazoa</taxon>
        <taxon>Spiralia</taxon>
        <taxon>Lophotrochozoa</taxon>
        <taxon>Platyhelminthes</taxon>
        <taxon>Trematoda</taxon>
        <taxon>Digenea</taxon>
        <taxon>Opisthorchiida</taxon>
        <taxon>Opisthorchiata</taxon>
        <taxon>Opisthorchiidae</taxon>
        <taxon>Opisthorchis</taxon>
    </lineage>
</organism>
<keyword evidence="2" id="KW-0812">Transmembrane</keyword>
<gene>
    <name evidence="3" type="ORF">CRM22_004625</name>
</gene>